<feature type="compositionally biased region" description="Polar residues" evidence="1">
    <location>
        <begin position="283"/>
        <end position="316"/>
    </location>
</feature>
<evidence type="ECO:0000256" key="1">
    <source>
        <dbReference type="SAM" id="MobiDB-lite"/>
    </source>
</evidence>
<dbReference type="Proteomes" id="UP000231152">
    <property type="component" value="Unassembled WGS sequence"/>
</dbReference>
<proteinExistence type="predicted"/>
<accession>A0A2M8LDL2</accession>
<name>A0A2M8LDL2_9BACT</name>
<gene>
    <name evidence="2" type="ORF">COV04_04660</name>
</gene>
<evidence type="ECO:0000313" key="2">
    <source>
        <dbReference type="EMBL" id="PJE75466.1"/>
    </source>
</evidence>
<organism evidence="2 3">
    <name type="scientific">Candidatus Uhrbacteria bacterium CG10_big_fil_rev_8_21_14_0_10_48_11</name>
    <dbReference type="NCBI Taxonomy" id="1975037"/>
    <lineage>
        <taxon>Bacteria</taxon>
        <taxon>Candidatus Uhriibacteriota</taxon>
    </lineage>
</organism>
<evidence type="ECO:0008006" key="4">
    <source>
        <dbReference type="Google" id="ProtNLM"/>
    </source>
</evidence>
<dbReference type="AlphaFoldDB" id="A0A2M8LDL2"/>
<reference evidence="2 3" key="1">
    <citation type="submission" date="2017-09" db="EMBL/GenBank/DDBJ databases">
        <title>Depth-based differentiation of microbial function through sediment-hosted aquifers and enrichment of novel symbionts in the deep terrestrial subsurface.</title>
        <authorList>
            <person name="Probst A.J."/>
            <person name="Ladd B."/>
            <person name="Jarett J.K."/>
            <person name="Geller-Mcgrath D.E."/>
            <person name="Sieber C.M."/>
            <person name="Emerson J.B."/>
            <person name="Anantharaman K."/>
            <person name="Thomas B.C."/>
            <person name="Malmstrom R."/>
            <person name="Stieglmeier M."/>
            <person name="Klingl A."/>
            <person name="Woyke T."/>
            <person name="Ryan C.M."/>
            <person name="Banfield J.F."/>
        </authorList>
    </citation>
    <scope>NUCLEOTIDE SEQUENCE [LARGE SCALE GENOMIC DNA]</scope>
    <source>
        <strain evidence="2">CG10_big_fil_rev_8_21_14_0_10_48_11</strain>
    </source>
</reference>
<comment type="caution">
    <text evidence="2">The sequence shown here is derived from an EMBL/GenBank/DDBJ whole genome shotgun (WGS) entry which is preliminary data.</text>
</comment>
<dbReference type="SUPFAM" id="SSF63825">
    <property type="entry name" value="YWTD domain"/>
    <property type="match status" value="1"/>
</dbReference>
<feature type="region of interest" description="Disordered" evidence="1">
    <location>
        <begin position="282"/>
        <end position="319"/>
    </location>
</feature>
<evidence type="ECO:0000313" key="3">
    <source>
        <dbReference type="Proteomes" id="UP000231152"/>
    </source>
</evidence>
<dbReference type="EMBL" id="PFET01000016">
    <property type="protein sequence ID" value="PJE75466.1"/>
    <property type="molecule type" value="Genomic_DNA"/>
</dbReference>
<sequence>MATIRTRNFIKVTSTSALDTVAGRFMTADNRDAGGSFFVLLKIDDIEALAPWADSFASFVVASFEEVRQEANVTTEKALALTRQRITKKLRQLISETKTISSNDVHYCFGAIEGLTITLTSLGSIRAYLLHESVLSRGSKRYRWLEITATPLADRRRQKKSAEATAEQASSLITGTAGENDTLIVTTESVVDAVGLNRIEKLLSDNPVDGAQAVLERNLQKLPGRLSFGTLTVSLRPREYARPRKSESVTSSMQHLLHSQTETNSLLIPAKKALTKGLGTLLPQRNVNSQPSGSQRQPVSAQPSHTRLSDTQQPASTARAAGATVGELLGRGGRLIVAVVISPLRFIRFLGERPSGRRRLRQIVGEHLQTFVANRTQKIEALPRSSQRLFIATLLFAYLFTQTLVYLADRQVREEQITANNQIISAIQERLDKAETSIVFGNDDETAKLISEATGLLATFPQSNKSQRDQKQLLQQSVNDLRDHLEKMVTVDNPQTLADLSTSSFANASGVIASNGKVLVYQTATNSFGELTEQKGVTDLPVTSVNIGKVSHGKLDDNGSAMFLATTGEIATLSVAANTLTALPIDNPPLSTTDFALYNGRLYLLSVNDGQIYRYQKAAGSYGRRAPWINGNVPELASADSIAIDGNVYVLINGVGVQKFFNGSVDASWHAAKPLTASDTLTNLTTTATDKHLYALDAATKRIIVWDKETGQLVHQYSFPNADSILGYALDSQEKYLYVLTPDRLLETAFVE</sequence>
<protein>
    <recommendedName>
        <fullName evidence="4">PPM-type phosphatase domain-containing protein</fullName>
    </recommendedName>
</protein>